<dbReference type="PROSITE" id="PS51880">
    <property type="entry name" value="TGS"/>
    <property type="match status" value="1"/>
</dbReference>
<keyword evidence="5" id="KW-1185">Reference proteome</keyword>
<evidence type="ECO:0000256" key="2">
    <source>
        <dbReference type="SAM" id="MobiDB-lite"/>
    </source>
</evidence>
<dbReference type="InterPro" id="IPR004095">
    <property type="entry name" value="TGS"/>
</dbReference>
<dbReference type="CDD" id="cd01667">
    <property type="entry name" value="TGS_ThrRS"/>
    <property type="match status" value="1"/>
</dbReference>
<feature type="domain" description="TGS" evidence="3">
    <location>
        <begin position="61"/>
        <end position="125"/>
    </location>
</feature>
<dbReference type="Gene3D" id="3.10.20.30">
    <property type="match status" value="1"/>
</dbReference>
<organism evidence="4 5">
    <name type="scientific">Xenoophorus captivus</name>
    <dbReference type="NCBI Taxonomy" id="1517983"/>
    <lineage>
        <taxon>Eukaryota</taxon>
        <taxon>Metazoa</taxon>
        <taxon>Chordata</taxon>
        <taxon>Craniata</taxon>
        <taxon>Vertebrata</taxon>
        <taxon>Euteleostomi</taxon>
        <taxon>Actinopterygii</taxon>
        <taxon>Neopterygii</taxon>
        <taxon>Teleostei</taxon>
        <taxon>Neoteleostei</taxon>
        <taxon>Acanthomorphata</taxon>
        <taxon>Ovalentaria</taxon>
        <taxon>Atherinomorphae</taxon>
        <taxon>Cyprinodontiformes</taxon>
        <taxon>Goodeidae</taxon>
        <taxon>Xenoophorus</taxon>
    </lineage>
</organism>
<protein>
    <submittedName>
        <fullName evidence="4">Threonine--tRNA ligase 1, cytoplasmic</fullName>
    </submittedName>
</protein>
<sequence length="175" mass="19937">VPNPDKKPSEKNKKDKKQDKEQVDGEVKKLNPWPPYVPERLGLYEELKKESDALLVKKAAESKPIIVELTDGQKVPGKSWVTTPYQLACDISQSLADSAVISRVNGELWDLDRPLEQDCSLEILRFDNEDAQAVYWHSSAHILGEAMERFYGGCLCYGPPIENGFYYDMFLDEQK</sequence>
<dbReference type="PANTHER" id="PTHR11451:SF51">
    <property type="entry name" value="THREONINE--TRNA LIGASE"/>
    <property type="match status" value="1"/>
</dbReference>
<dbReference type="PANTHER" id="PTHR11451">
    <property type="entry name" value="THREONINE-TRNA LIGASE"/>
    <property type="match status" value="1"/>
</dbReference>
<keyword evidence="4" id="KW-0436">Ligase</keyword>
<gene>
    <name evidence="4" type="primary">TARS1_1</name>
    <name evidence="4" type="ORF">XENOCAPTIV_005173</name>
</gene>
<evidence type="ECO:0000259" key="3">
    <source>
        <dbReference type="PROSITE" id="PS51880"/>
    </source>
</evidence>
<dbReference type="Proteomes" id="UP001434883">
    <property type="component" value="Unassembled WGS sequence"/>
</dbReference>
<dbReference type="Gene3D" id="3.30.980.10">
    <property type="entry name" value="Threonyl-trna Synthetase, Chain A, domain 2"/>
    <property type="match status" value="1"/>
</dbReference>
<evidence type="ECO:0000256" key="1">
    <source>
        <dbReference type="ARBA" id="ARBA00022917"/>
    </source>
</evidence>
<comment type="caution">
    <text evidence="4">The sequence shown here is derived from an EMBL/GenBank/DDBJ whole genome shotgun (WGS) entry which is preliminary data.</text>
</comment>
<reference evidence="4 5" key="1">
    <citation type="submission" date="2021-06" db="EMBL/GenBank/DDBJ databases">
        <authorList>
            <person name="Palmer J.M."/>
        </authorList>
    </citation>
    <scope>NUCLEOTIDE SEQUENCE [LARGE SCALE GENOMIC DNA]</scope>
    <source>
        <strain evidence="4 5">XC_2019</strain>
        <tissue evidence="4">Muscle</tissue>
    </source>
</reference>
<name>A0ABV0Q861_9TELE</name>
<evidence type="ECO:0000313" key="5">
    <source>
        <dbReference type="Proteomes" id="UP001434883"/>
    </source>
</evidence>
<accession>A0ABV0Q861</accession>
<dbReference type="InterPro" id="IPR012675">
    <property type="entry name" value="Beta-grasp_dom_sf"/>
</dbReference>
<dbReference type="InterPro" id="IPR012676">
    <property type="entry name" value="TGS-like"/>
</dbReference>
<dbReference type="SUPFAM" id="SSF55186">
    <property type="entry name" value="ThrRS/AlaRS common domain"/>
    <property type="match status" value="1"/>
</dbReference>
<keyword evidence="1" id="KW-0648">Protein biosynthesis</keyword>
<dbReference type="SUPFAM" id="SSF81271">
    <property type="entry name" value="TGS-like"/>
    <property type="match status" value="1"/>
</dbReference>
<dbReference type="GO" id="GO:0016874">
    <property type="term" value="F:ligase activity"/>
    <property type="evidence" value="ECO:0007669"/>
    <property type="project" value="UniProtKB-KW"/>
</dbReference>
<dbReference type="EMBL" id="JAHRIN010001556">
    <property type="protein sequence ID" value="MEQ2191971.1"/>
    <property type="molecule type" value="Genomic_DNA"/>
</dbReference>
<proteinExistence type="predicted"/>
<feature type="region of interest" description="Disordered" evidence="2">
    <location>
        <begin position="1"/>
        <end position="31"/>
    </location>
</feature>
<feature type="compositionally biased region" description="Basic and acidic residues" evidence="2">
    <location>
        <begin position="1"/>
        <end position="29"/>
    </location>
</feature>
<feature type="non-terminal residue" evidence="4">
    <location>
        <position position="1"/>
    </location>
</feature>
<dbReference type="Pfam" id="PF02824">
    <property type="entry name" value="TGS"/>
    <property type="match status" value="1"/>
</dbReference>
<dbReference type="InterPro" id="IPR018163">
    <property type="entry name" value="Thr/Ala-tRNA-synth_IIc_edit"/>
</dbReference>
<evidence type="ECO:0000313" key="4">
    <source>
        <dbReference type="EMBL" id="MEQ2191971.1"/>
    </source>
</evidence>